<dbReference type="VEuPathDB" id="FungiDB:ATEG_02929"/>
<evidence type="ECO:0000313" key="2">
    <source>
        <dbReference type="EMBL" id="GFF16810.1"/>
    </source>
</evidence>
<dbReference type="Proteomes" id="UP000452235">
    <property type="component" value="Unassembled WGS sequence"/>
</dbReference>
<sequence length="290" mass="31684">MAAQITSQIGWVCSRPIEYAAARAMLGESYGYPEQQHAADSNTYHLGRMGKHYTVIACMPSSQLLNRIRMAMLVGVGGGIPSQENDIRLGDIVISYPDGNCGGVRRFCVGSGGQIRCFDGPLNIPPRPMLSAVDIMKGVALTKDPRYLEVIRTATQGTGRVQRTFARPARDSFFKIEHEHSTYARDCTGCPAEWEVQRAERRGPTPKAHYGIIASGDVIMDSGQLREALRQETGALCVDMEAAELLQGFPGVVIRGISNYADSHQNHQWEAFAALAAASYAKDLLSYMPS</sequence>
<dbReference type="PANTHER" id="PTHR46082:SF11">
    <property type="entry name" value="AAA+ ATPASE DOMAIN-CONTAINING PROTEIN-RELATED"/>
    <property type="match status" value="1"/>
</dbReference>
<comment type="caution">
    <text evidence="2">The sequence shown here is derived from an EMBL/GenBank/DDBJ whole genome shotgun (WGS) entry which is preliminary data.</text>
</comment>
<dbReference type="PANTHER" id="PTHR46082">
    <property type="entry name" value="ATP/GTP-BINDING PROTEIN-RELATED"/>
    <property type="match status" value="1"/>
</dbReference>
<protein>
    <submittedName>
        <fullName evidence="2">Pfs, NACHT and ankyrin-domain-containing protein</fullName>
    </submittedName>
</protein>
<gene>
    <name evidence="2" type="ORF">ATEIFO6365_0006014700</name>
</gene>
<dbReference type="OrthoDB" id="1577640at2759"/>
<dbReference type="EMBL" id="BLJY01000006">
    <property type="protein sequence ID" value="GFF16810.1"/>
    <property type="molecule type" value="Genomic_DNA"/>
</dbReference>
<dbReference type="SUPFAM" id="SSF53167">
    <property type="entry name" value="Purine and uridine phosphorylases"/>
    <property type="match status" value="1"/>
</dbReference>
<dbReference type="GO" id="GO:0009116">
    <property type="term" value="P:nucleoside metabolic process"/>
    <property type="evidence" value="ECO:0007669"/>
    <property type="project" value="InterPro"/>
</dbReference>
<evidence type="ECO:0000313" key="3">
    <source>
        <dbReference type="Proteomes" id="UP000452235"/>
    </source>
</evidence>
<dbReference type="GO" id="GO:0003824">
    <property type="term" value="F:catalytic activity"/>
    <property type="evidence" value="ECO:0007669"/>
    <property type="project" value="InterPro"/>
</dbReference>
<dbReference type="Pfam" id="PF01048">
    <property type="entry name" value="PNP_UDP_1"/>
    <property type="match status" value="1"/>
</dbReference>
<name>A0A5M3YY03_ASPTE</name>
<dbReference type="AlphaFoldDB" id="A0A5M3YY03"/>
<dbReference type="InterPro" id="IPR053137">
    <property type="entry name" value="NLR-like"/>
</dbReference>
<reference evidence="2 3" key="1">
    <citation type="submission" date="2020-01" db="EMBL/GenBank/DDBJ databases">
        <title>Aspergillus terreus IFO 6365 whole genome shotgun sequence.</title>
        <authorList>
            <person name="Kanamasa S."/>
            <person name="Takahashi H."/>
        </authorList>
    </citation>
    <scope>NUCLEOTIDE SEQUENCE [LARGE SCALE GENOMIC DNA]</scope>
    <source>
        <strain evidence="2 3">IFO 6365</strain>
    </source>
</reference>
<dbReference type="Gene3D" id="3.40.50.1580">
    <property type="entry name" value="Nucleoside phosphorylase domain"/>
    <property type="match status" value="1"/>
</dbReference>
<dbReference type="InterPro" id="IPR000845">
    <property type="entry name" value="Nucleoside_phosphorylase_d"/>
</dbReference>
<accession>A0A5M3YY03</accession>
<organism evidence="2 3">
    <name type="scientific">Aspergillus terreus</name>
    <dbReference type="NCBI Taxonomy" id="33178"/>
    <lineage>
        <taxon>Eukaryota</taxon>
        <taxon>Fungi</taxon>
        <taxon>Dikarya</taxon>
        <taxon>Ascomycota</taxon>
        <taxon>Pezizomycotina</taxon>
        <taxon>Eurotiomycetes</taxon>
        <taxon>Eurotiomycetidae</taxon>
        <taxon>Eurotiales</taxon>
        <taxon>Aspergillaceae</taxon>
        <taxon>Aspergillus</taxon>
        <taxon>Aspergillus subgen. Circumdati</taxon>
    </lineage>
</organism>
<dbReference type="InterPro" id="IPR035994">
    <property type="entry name" value="Nucleoside_phosphorylase_sf"/>
</dbReference>
<keyword evidence="3" id="KW-1185">Reference proteome</keyword>
<proteinExistence type="predicted"/>
<evidence type="ECO:0000259" key="1">
    <source>
        <dbReference type="Pfam" id="PF01048"/>
    </source>
</evidence>
<feature type="domain" description="Nucleoside phosphorylase" evidence="1">
    <location>
        <begin position="159"/>
        <end position="271"/>
    </location>
</feature>